<evidence type="ECO:0000313" key="4">
    <source>
        <dbReference type="Proteomes" id="UP000294555"/>
    </source>
</evidence>
<dbReference type="Pfam" id="PF00480">
    <property type="entry name" value="ROK"/>
    <property type="match status" value="1"/>
</dbReference>
<dbReference type="SUPFAM" id="SSF46785">
    <property type="entry name" value="Winged helix' DNA-binding domain"/>
    <property type="match status" value="1"/>
</dbReference>
<dbReference type="Proteomes" id="UP000294555">
    <property type="component" value="Unassembled WGS sequence"/>
</dbReference>
<dbReference type="Gene3D" id="3.30.420.40">
    <property type="match status" value="2"/>
</dbReference>
<keyword evidence="3" id="KW-0808">Transferase</keyword>
<dbReference type="PANTHER" id="PTHR18964">
    <property type="entry name" value="ROK (REPRESSOR, ORF, KINASE) FAMILY"/>
    <property type="match status" value="1"/>
</dbReference>
<evidence type="ECO:0000256" key="1">
    <source>
        <dbReference type="ARBA" id="ARBA00006479"/>
    </source>
</evidence>
<dbReference type="InterPro" id="IPR043129">
    <property type="entry name" value="ATPase_NBD"/>
</dbReference>
<keyword evidence="2" id="KW-0119">Carbohydrate metabolism</keyword>
<gene>
    <name evidence="3" type="ORF">EZJ58_1388</name>
</gene>
<dbReference type="Gene3D" id="1.10.10.10">
    <property type="entry name" value="Winged helix-like DNA-binding domain superfamily/Winged helix DNA-binding domain"/>
    <property type="match status" value="1"/>
</dbReference>
<keyword evidence="3" id="KW-0418">Kinase</keyword>
<comment type="caution">
    <text evidence="3">The sequence shown here is derived from an EMBL/GenBank/DDBJ whole genome shotgun (WGS) entry which is preliminary data.</text>
</comment>
<dbReference type="CDD" id="cd23763">
    <property type="entry name" value="ASKHA_ATPase_ROK"/>
    <property type="match status" value="1"/>
</dbReference>
<comment type="similarity">
    <text evidence="1">Belongs to the ROK (NagC/XylR) family.</text>
</comment>
<accession>A0A4R1NF80</accession>
<dbReference type="RefSeq" id="WP_132922205.1">
    <property type="nucleotide sequence ID" value="NZ_CP075169.1"/>
</dbReference>
<dbReference type="AlphaFoldDB" id="A0A4R1NF80"/>
<dbReference type="SUPFAM" id="SSF53067">
    <property type="entry name" value="Actin-like ATPase domain"/>
    <property type="match status" value="1"/>
</dbReference>
<dbReference type="PANTHER" id="PTHR18964:SF173">
    <property type="entry name" value="GLUCOKINASE"/>
    <property type="match status" value="1"/>
</dbReference>
<dbReference type="InterPro" id="IPR000600">
    <property type="entry name" value="ROK"/>
</dbReference>
<sequence length="406" mass="43480">MKKAGNTEGATLVNSAEILLLIAHGKASSRAALLEASGLSRVTVTHRLNALLAAGLVEESQKTLPSGGRPTRVLTVNDAAGIILVANIGEAFIHLAVMDLRPEILAQTTLPFTAKSSPGGALDQIHDAFRQLLEANRLAHRLLFGVSLSMPTPVDFNRGCVVGPSVLPGWDEFDIKSYLGKFYDAPIYVENDVNLMTIYEHRHNFPHVKDMFYIKMGTGIGSGIITDGRIFRGAQGAAGDVGHIQFTMETPPLCRCGKFGCVEARAGGWAIARDLSAMGYTAGNALDVVELVENNRPEAIMLVRRAGQIIGEVIADVVSILNPALIVVGGTLATAGEFLLSGVRELVYQRCLPLATRELQILPAKPNGDSALYGAAHLVLDDTFRQDLIEGLLIRYGHNQSVSDPV</sequence>
<dbReference type="InterPro" id="IPR036388">
    <property type="entry name" value="WH-like_DNA-bd_sf"/>
</dbReference>
<proteinExistence type="inferred from homology"/>
<name>A0A4R1NF80_9GAMM</name>
<keyword evidence="4" id="KW-1185">Reference proteome</keyword>
<dbReference type="PROSITE" id="PS01125">
    <property type="entry name" value="ROK"/>
    <property type="match status" value="1"/>
</dbReference>
<dbReference type="GO" id="GO:0016301">
    <property type="term" value="F:kinase activity"/>
    <property type="evidence" value="ECO:0007669"/>
    <property type="project" value="UniProtKB-KW"/>
</dbReference>
<reference evidence="3 4" key="1">
    <citation type="submission" date="2019-02" db="EMBL/GenBank/DDBJ databases">
        <title>Investigation of anaerobic lignin degradation for improved lignocellulosic biofuels.</title>
        <authorList>
            <person name="Deangelis K."/>
        </authorList>
    </citation>
    <scope>NUCLEOTIDE SEQUENCE [LARGE SCALE GENOMIC DNA]</scope>
    <source>
        <strain evidence="3 4">159R</strain>
    </source>
</reference>
<dbReference type="InterPro" id="IPR036390">
    <property type="entry name" value="WH_DNA-bd_sf"/>
</dbReference>
<dbReference type="EMBL" id="SJOI01000001">
    <property type="protein sequence ID" value="TCL03326.1"/>
    <property type="molecule type" value="Genomic_DNA"/>
</dbReference>
<evidence type="ECO:0000313" key="3">
    <source>
        <dbReference type="EMBL" id="TCL03326.1"/>
    </source>
</evidence>
<organism evidence="3 4">
    <name type="scientific">Sodalis ligni</name>
    <dbReference type="NCBI Taxonomy" id="2697027"/>
    <lineage>
        <taxon>Bacteria</taxon>
        <taxon>Pseudomonadati</taxon>
        <taxon>Pseudomonadota</taxon>
        <taxon>Gammaproteobacteria</taxon>
        <taxon>Enterobacterales</taxon>
        <taxon>Bruguierivoracaceae</taxon>
        <taxon>Sodalis</taxon>
    </lineage>
</organism>
<dbReference type="OrthoDB" id="9810372at2"/>
<protein>
    <submittedName>
        <fullName evidence="3">Putative NBD/HSP70 family sugar kinase</fullName>
    </submittedName>
</protein>
<dbReference type="InterPro" id="IPR049874">
    <property type="entry name" value="ROK_cs"/>
</dbReference>
<evidence type="ECO:0000256" key="2">
    <source>
        <dbReference type="ARBA" id="ARBA00023277"/>
    </source>
</evidence>